<dbReference type="OMA" id="TTKPIHH"/>
<name>A0A0D2LPE9_HYPSF</name>
<accession>A0A0D2LPE9</accession>
<feature type="region of interest" description="Disordered" evidence="1">
    <location>
        <begin position="51"/>
        <end position="246"/>
    </location>
</feature>
<evidence type="ECO:0000256" key="1">
    <source>
        <dbReference type="SAM" id="MobiDB-lite"/>
    </source>
</evidence>
<feature type="compositionally biased region" description="Low complexity" evidence="1">
    <location>
        <begin position="201"/>
        <end position="225"/>
    </location>
</feature>
<reference evidence="3" key="1">
    <citation type="submission" date="2014-04" db="EMBL/GenBank/DDBJ databases">
        <title>Evolutionary Origins and Diversification of the Mycorrhizal Mutualists.</title>
        <authorList>
            <consortium name="DOE Joint Genome Institute"/>
            <consortium name="Mycorrhizal Genomics Consortium"/>
            <person name="Kohler A."/>
            <person name="Kuo A."/>
            <person name="Nagy L.G."/>
            <person name="Floudas D."/>
            <person name="Copeland A."/>
            <person name="Barry K.W."/>
            <person name="Cichocki N."/>
            <person name="Veneault-Fourrey C."/>
            <person name="LaButti K."/>
            <person name="Lindquist E.A."/>
            <person name="Lipzen A."/>
            <person name="Lundell T."/>
            <person name="Morin E."/>
            <person name="Murat C."/>
            <person name="Riley R."/>
            <person name="Ohm R."/>
            <person name="Sun H."/>
            <person name="Tunlid A."/>
            <person name="Henrissat B."/>
            <person name="Grigoriev I.V."/>
            <person name="Hibbett D.S."/>
            <person name="Martin F."/>
        </authorList>
    </citation>
    <scope>NUCLEOTIDE SEQUENCE [LARGE SCALE GENOMIC DNA]</scope>
    <source>
        <strain evidence="3">FD-334 SS-4</strain>
    </source>
</reference>
<feature type="compositionally biased region" description="Low complexity" evidence="1">
    <location>
        <begin position="70"/>
        <end position="93"/>
    </location>
</feature>
<feature type="compositionally biased region" description="Pro residues" evidence="1">
    <location>
        <begin position="173"/>
        <end position="185"/>
    </location>
</feature>
<evidence type="ECO:0000313" key="3">
    <source>
        <dbReference type="Proteomes" id="UP000054270"/>
    </source>
</evidence>
<protein>
    <submittedName>
        <fullName evidence="2">Uncharacterized protein</fullName>
    </submittedName>
</protein>
<organism evidence="2 3">
    <name type="scientific">Hypholoma sublateritium (strain FD-334 SS-4)</name>
    <dbReference type="NCBI Taxonomy" id="945553"/>
    <lineage>
        <taxon>Eukaryota</taxon>
        <taxon>Fungi</taxon>
        <taxon>Dikarya</taxon>
        <taxon>Basidiomycota</taxon>
        <taxon>Agaricomycotina</taxon>
        <taxon>Agaricomycetes</taxon>
        <taxon>Agaricomycetidae</taxon>
        <taxon>Agaricales</taxon>
        <taxon>Agaricineae</taxon>
        <taxon>Strophariaceae</taxon>
        <taxon>Hypholoma</taxon>
    </lineage>
</organism>
<proteinExistence type="predicted"/>
<feature type="region of interest" description="Disordered" evidence="1">
    <location>
        <begin position="262"/>
        <end position="293"/>
    </location>
</feature>
<dbReference type="EMBL" id="KN818022">
    <property type="protein sequence ID" value="KJA12658.1"/>
    <property type="molecule type" value="Genomic_DNA"/>
</dbReference>
<gene>
    <name evidence="2" type="ORF">HYPSUDRAFT_210263</name>
</gene>
<dbReference type="AlphaFoldDB" id="A0A0D2LPE9"/>
<sequence>MTDTDLIQMALHGICCRCISPHLPASAADAWYNLAVALHAWVTKVLATVDTHRRKRRREKHDEEDQTITAFASVSPALVPAPSSSSSIQRVPPASSPPPGPSTLHPTPHHQTPTQSPSRQASYSAAHSPSSASPSPPQAPPQKHTYPPPPPRTHARCPSIFSHTLLNPHIPHTHPPFHPTSPPRLHPTSHPRPAYYRANAHHQQTAAQTPPSSPSPLSSYSIPRPTAFPRPRAEEQSLSSRYRPRAAENARDVLKRHAVPLQPQIAMSPQHRTPQTQSPKLHQNPKHQQKTPHASVIARSLLRFFPSNAVPGVWLINTADEQSSAN</sequence>
<dbReference type="Proteomes" id="UP000054270">
    <property type="component" value="Unassembled WGS sequence"/>
</dbReference>
<feature type="compositionally biased region" description="Polar residues" evidence="1">
    <location>
        <begin position="265"/>
        <end position="281"/>
    </location>
</feature>
<evidence type="ECO:0000313" key="2">
    <source>
        <dbReference type="EMBL" id="KJA12658.1"/>
    </source>
</evidence>
<feature type="compositionally biased region" description="Low complexity" evidence="1">
    <location>
        <begin position="102"/>
        <end position="133"/>
    </location>
</feature>
<keyword evidence="3" id="KW-1185">Reference proteome</keyword>
<feature type="compositionally biased region" description="Pro residues" evidence="1">
    <location>
        <begin position="134"/>
        <end position="152"/>
    </location>
</feature>